<accession>A0AAE0E6I2</accession>
<keyword evidence="3" id="KW-1185">Reference proteome</keyword>
<evidence type="ECO:0000259" key="1">
    <source>
        <dbReference type="Pfam" id="PF10551"/>
    </source>
</evidence>
<dbReference type="Proteomes" id="UP001281410">
    <property type="component" value="Unassembled WGS sequence"/>
</dbReference>
<dbReference type="PANTHER" id="PTHR47718">
    <property type="entry name" value="OS01G0519700 PROTEIN"/>
    <property type="match status" value="1"/>
</dbReference>
<sequence length="231" mass="27469">MLQWQKKNCGYENIGFLEKDVRNHLDKEKHLALASGVAKAMLEHFMHMKEKKKPNFFYVVDLDEEHGIKNVFWVYSKSREDYKIIGDVVSFHTTFITNKYKMPFAPFIGVNNHFQSMLLGCALLANETTSTFVRLMQTWVRAMGGKSPITILTDQDRAMKAFISIFFPNTRHRFCLWHILRKIPKKLGHVIRNDEDFMRIFNDCIYNSWSEDDFEKKWLNIIENFELERNE</sequence>
<gene>
    <name evidence="2" type="ORF">Dsin_017248</name>
</gene>
<reference evidence="2" key="1">
    <citation type="journal article" date="2023" name="Plant J.">
        <title>Genome sequences and population genomics provide insights into the demographic history, inbreeding, and mutation load of two 'living fossil' tree species of Dipteronia.</title>
        <authorList>
            <person name="Feng Y."/>
            <person name="Comes H.P."/>
            <person name="Chen J."/>
            <person name="Zhu S."/>
            <person name="Lu R."/>
            <person name="Zhang X."/>
            <person name="Li P."/>
            <person name="Qiu J."/>
            <person name="Olsen K.M."/>
            <person name="Qiu Y."/>
        </authorList>
    </citation>
    <scope>NUCLEOTIDE SEQUENCE</scope>
    <source>
        <strain evidence="2">NBL</strain>
    </source>
</reference>
<evidence type="ECO:0000313" key="3">
    <source>
        <dbReference type="Proteomes" id="UP001281410"/>
    </source>
</evidence>
<dbReference type="InterPro" id="IPR018289">
    <property type="entry name" value="MULE_transposase_dom"/>
</dbReference>
<dbReference type="AlphaFoldDB" id="A0AAE0E6I2"/>
<proteinExistence type="predicted"/>
<dbReference type="EMBL" id="JANJYJ010000005">
    <property type="protein sequence ID" value="KAK3212542.1"/>
    <property type="molecule type" value="Genomic_DNA"/>
</dbReference>
<name>A0AAE0E6I2_9ROSI</name>
<evidence type="ECO:0000313" key="2">
    <source>
        <dbReference type="EMBL" id="KAK3212542.1"/>
    </source>
</evidence>
<dbReference type="PANTHER" id="PTHR47718:SF16">
    <property type="entry name" value="PROTEIN FAR1-RELATED SEQUENCE"/>
    <property type="match status" value="1"/>
</dbReference>
<dbReference type="Pfam" id="PF10551">
    <property type="entry name" value="MULE"/>
    <property type="match status" value="1"/>
</dbReference>
<organism evidence="2 3">
    <name type="scientific">Dipteronia sinensis</name>
    <dbReference type="NCBI Taxonomy" id="43782"/>
    <lineage>
        <taxon>Eukaryota</taxon>
        <taxon>Viridiplantae</taxon>
        <taxon>Streptophyta</taxon>
        <taxon>Embryophyta</taxon>
        <taxon>Tracheophyta</taxon>
        <taxon>Spermatophyta</taxon>
        <taxon>Magnoliopsida</taxon>
        <taxon>eudicotyledons</taxon>
        <taxon>Gunneridae</taxon>
        <taxon>Pentapetalae</taxon>
        <taxon>rosids</taxon>
        <taxon>malvids</taxon>
        <taxon>Sapindales</taxon>
        <taxon>Sapindaceae</taxon>
        <taxon>Hippocastanoideae</taxon>
        <taxon>Acereae</taxon>
        <taxon>Dipteronia</taxon>
    </lineage>
</organism>
<comment type="caution">
    <text evidence="2">The sequence shown here is derived from an EMBL/GenBank/DDBJ whole genome shotgun (WGS) entry which is preliminary data.</text>
</comment>
<feature type="domain" description="MULE transposase" evidence="1">
    <location>
        <begin position="88"/>
        <end position="181"/>
    </location>
</feature>
<protein>
    <recommendedName>
        <fullName evidence="1">MULE transposase domain-containing protein</fullName>
    </recommendedName>
</protein>